<name>A0A151JXA9_9HYME</name>
<reference evidence="1 2" key="1">
    <citation type="submission" date="2016-03" db="EMBL/GenBank/DDBJ databases">
        <title>Trachymyrmex septentrionalis WGS genome.</title>
        <authorList>
            <person name="Nygaard S."/>
            <person name="Hu H."/>
            <person name="Boomsma J."/>
            <person name="Zhang G."/>
        </authorList>
    </citation>
    <scope>NUCLEOTIDE SEQUENCE [LARGE SCALE GENOMIC DNA]</scope>
    <source>
        <strain evidence="1">Tsep2-gDNA-1</strain>
        <tissue evidence="1">Whole body</tissue>
    </source>
</reference>
<dbReference type="Proteomes" id="UP000078541">
    <property type="component" value="Unassembled WGS sequence"/>
</dbReference>
<gene>
    <name evidence="1" type="ORF">ALC56_05856</name>
</gene>
<organism evidence="1 2">
    <name type="scientific">Trachymyrmex septentrionalis</name>
    <dbReference type="NCBI Taxonomy" id="34720"/>
    <lineage>
        <taxon>Eukaryota</taxon>
        <taxon>Metazoa</taxon>
        <taxon>Ecdysozoa</taxon>
        <taxon>Arthropoda</taxon>
        <taxon>Hexapoda</taxon>
        <taxon>Insecta</taxon>
        <taxon>Pterygota</taxon>
        <taxon>Neoptera</taxon>
        <taxon>Endopterygota</taxon>
        <taxon>Hymenoptera</taxon>
        <taxon>Apocrita</taxon>
        <taxon>Aculeata</taxon>
        <taxon>Formicoidea</taxon>
        <taxon>Formicidae</taxon>
        <taxon>Myrmicinae</taxon>
        <taxon>Trachymyrmex</taxon>
    </lineage>
</organism>
<evidence type="ECO:0000313" key="1">
    <source>
        <dbReference type="EMBL" id="KYN39748.1"/>
    </source>
</evidence>
<accession>A0A151JXA9</accession>
<sequence>MKRATIAFRPVTVRCGLIRGAILDAITPEIFLPPRQENKRSFWEPASYDDLSAHFNGVPSVAVTTLDVDPSFVYVLAFLRTRPLACADLYR</sequence>
<keyword evidence="2" id="KW-1185">Reference proteome</keyword>
<protein>
    <submittedName>
        <fullName evidence="1">Uncharacterized protein</fullName>
    </submittedName>
</protein>
<dbReference type="EMBL" id="KQ981578">
    <property type="protein sequence ID" value="KYN39748.1"/>
    <property type="molecule type" value="Genomic_DNA"/>
</dbReference>
<dbReference type="AlphaFoldDB" id="A0A151JXA9"/>
<proteinExistence type="predicted"/>
<evidence type="ECO:0000313" key="2">
    <source>
        <dbReference type="Proteomes" id="UP000078541"/>
    </source>
</evidence>